<evidence type="ECO:0000313" key="12">
    <source>
        <dbReference type="EMBL" id="GGX64442.1"/>
    </source>
</evidence>
<feature type="domain" description="DALR anticodon binding" evidence="10">
    <location>
        <begin position="474"/>
        <end position="590"/>
    </location>
</feature>
<dbReference type="GO" id="GO:0004814">
    <property type="term" value="F:arginine-tRNA ligase activity"/>
    <property type="evidence" value="ECO:0007669"/>
    <property type="project" value="UniProtKB-UniRule"/>
</dbReference>
<dbReference type="GO" id="GO:0005737">
    <property type="term" value="C:cytoplasm"/>
    <property type="evidence" value="ECO:0007669"/>
    <property type="project" value="UniProtKB-SubCell"/>
</dbReference>
<organism evidence="12 13">
    <name type="scientific">Litorimonas cladophorae</name>
    <dbReference type="NCBI Taxonomy" id="1220491"/>
    <lineage>
        <taxon>Bacteria</taxon>
        <taxon>Pseudomonadati</taxon>
        <taxon>Pseudomonadota</taxon>
        <taxon>Alphaproteobacteria</taxon>
        <taxon>Maricaulales</taxon>
        <taxon>Robiginitomaculaceae</taxon>
    </lineage>
</organism>
<keyword evidence="5 8" id="KW-0648">Protein biosynthesis</keyword>
<evidence type="ECO:0000256" key="8">
    <source>
        <dbReference type="HAMAP-Rule" id="MF_00123"/>
    </source>
</evidence>
<evidence type="ECO:0000256" key="1">
    <source>
        <dbReference type="ARBA" id="ARBA00005594"/>
    </source>
</evidence>
<dbReference type="Gene3D" id="3.30.1360.70">
    <property type="entry name" value="Arginyl tRNA synthetase N-terminal domain"/>
    <property type="match status" value="1"/>
</dbReference>
<name>A0A918KIZ6_9PROT</name>
<evidence type="ECO:0000259" key="11">
    <source>
        <dbReference type="SMART" id="SM01016"/>
    </source>
</evidence>
<keyword evidence="3 8" id="KW-0547">Nucleotide-binding</keyword>
<dbReference type="AlphaFoldDB" id="A0A918KIZ6"/>
<dbReference type="InterPro" id="IPR008909">
    <property type="entry name" value="DALR_anticod-bd"/>
</dbReference>
<keyword evidence="13" id="KW-1185">Reference proteome</keyword>
<dbReference type="Proteomes" id="UP000600865">
    <property type="component" value="Unassembled WGS sequence"/>
</dbReference>
<dbReference type="PANTHER" id="PTHR11956">
    <property type="entry name" value="ARGINYL-TRNA SYNTHETASE"/>
    <property type="match status" value="1"/>
</dbReference>
<dbReference type="SUPFAM" id="SSF47323">
    <property type="entry name" value="Anticodon-binding domain of a subclass of class I aminoacyl-tRNA synthetases"/>
    <property type="match status" value="1"/>
</dbReference>
<dbReference type="Pfam" id="PF03485">
    <property type="entry name" value="Arg_tRNA_synt_N"/>
    <property type="match status" value="1"/>
</dbReference>
<evidence type="ECO:0000256" key="5">
    <source>
        <dbReference type="ARBA" id="ARBA00022917"/>
    </source>
</evidence>
<dbReference type="SMART" id="SM00836">
    <property type="entry name" value="DALR_1"/>
    <property type="match status" value="1"/>
</dbReference>
<evidence type="ECO:0000256" key="7">
    <source>
        <dbReference type="ARBA" id="ARBA00049339"/>
    </source>
</evidence>
<keyword evidence="2 8" id="KW-0436">Ligase</keyword>
<dbReference type="EMBL" id="BMYV01000001">
    <property type="protein sequence ID" value="GGX64442.1"/>
    <property type="molecule type" value="Genomic_DNA"/>
</dbReference>
<evidence type="ECO:0000256" key="3">
    <source>
        <dbReference type="ARBA" id="ARBA00022741"/>
    </source>
</evidence>
<dbReference type="EC" id="6.1.1.19" evidence="8"/>
<dbReference type="SMART" id="SM01016">
    <property type="entry name" value="Arg_tRNA_synt_N"/>
    <property type="match status" value="1"/>
</dbReference>
<dbReference type="PRINTS" id="PR01038">
    <property type="entry name" value="TRNASYNTHARG"/>
</dbReference>
<dbReference type="Gene3D" id="3.40.50.620">
    <property type="entry name" value="HUPs"/>
    <property type="match status" value="1"/>
</dbReference>
<proteinExistence type="inferred from homology"/>
<evidence type="ECO:0000256" key="6">
    <source>
        <dbReference type="ARBA" id="ARBA00023146"/>
    </source>
</evidence>
<dbReference type="InterPro" id="IPR009080">
    <property type="entry name" value="tRNAsynth_Ia_anticodon-bd"/>
</dbReference>
<feature type="domain" description="Arginyl tRNA synthetase N-terminal" evidence="11">
    <location>
        <begin position="2"/>
        <end position="91"/>
    </location>
</feature>
<dbReference type="RefSeq" id="WP_189583045.1">
    <property type="nucleotide sequence ID" value="NZ_BMYV01000001.1"/>
</dbReference>
<dbReference type="InterPro" id="IPR014729">
    <property type="entry name" value="Rossmann-like_a/b/a_fold"/>
</dbReference>
<comment type="catalytic activity">
    <reaction evidence="7 8">
        <text>tRNA(Arg) + L-arginine + ATP = L-arginyl-tRNA(Arg) + AMP + diphosphate</text>
        <dbReference type="Rhea" id="RHEA:20301"/>
        <dbReference type="Rhea" id="RHEA-COMP:9658"/>
        <dbReference type="Rhea" id="RHEA-COMP:9673"/>
        <dbReference type="ChEBI" id="CHEBI:30616"/>
        <dbReference type="ChEBI" id="CHEBI:32682"/>
        <dbReference type="ChEBI" id="CHEBI:33019"/>
        <dbReference type="ChEBI" id="CHEBI:78442"/>
        <dbReference type="ChEBI" id="CHEBI:78513"/>
        <dbReference type="ChEBI" id="CHEBI:456215"/>
        <dbReference type="EC" id="6.1.1.19"/>
    </reaction>
</comment>
<keyword evidence="8" id="KW-0963">Cytoplasm</keyword>
<dbReference type="PANTHER" id="PTHR11956:SF5">
    <property type="entry name" value="ARGININE--TRNA LIGASE, CYTOPLASMIC"/>
    <property type="match status" value="1"/>
</dbReference>
<dbReference type="GO" id="GO:0005524">
    <property type="term" value="F:ATP binding"/>
    <property type="evidence" value="ECO:0007669"/>
    <property type="project" value="UniProtKB-UniRule"/>
</dbReference>
<evidence type="ECO:0000256" key="2">
    <source>
        <dbReference type="ARBA" id="ARBA00022598"/>
    </source>
</evidence>
<evidence type="ECO:0000256" key="9">
    <source>
        <dbReference type="RuleBase" id="RU363038"/>
    </source>
</evidence>
<comment type="subcellular location">
    <subcellularLocation>
        <location evidence="8">Cytoplasm</location>
    </subcellularLocation>
</comment>
<comment type="similarity">
    <text evidence="1 8 9">Belongs to the class-I aminoacyl-tRNA synthetase family.</text>
</comment>
<feature type="short sequence motif" description="'HIGH' region" evidence="8">
    <location>
        <begin position="126"/>
        <end position="136"/>
    </location>
</feature>
<dbReference type="InterPro" id="IPR005148">
    <property type="entry name" value="Arg-tRNA-synth_N"/>
</dbReference>
<dbReference type="Pfam" id="PF05746">
    <property type="entry name" value="DALR_1"/>
    <property type="match status" value="1"/>
</dbReference>
<comment type="subunit">
    <text evidence="8">Monomer.</text>
</comment>
<accession>A0A918KIZ6</accession>
<dbReference type="NCBIfam" id="TIGR00456">
    <property type="entry name" value="argS"/>
    <property type="match status" value="1"/>
</dbReference>
<dbReference type="InterPro" id="IPR035684">
    <property type="entry name" value="ArgRS_core"/>
</dbReference>
<dbReference type="Gene3D" id="1.10.730.10">
    <property type="entry name" value="Isoleucyl-tRNA Synthetase, Domain 1"/>
    <property type="match status" value="1"/>
</dbReference>
<reference evidence="12 13" key="1">
    <citation type="journal article" date="2014" name="Int. J. Syst. Evol. Microbiol.">
        <title>Complete genome sequence of Corynebacterium casei LMG S-19264T (=DSM 44701T), isolated from a smear-ripened cheese.</title>
        <authorList>
            <consortium name="US DOE Joint Genome Institute (JGI-PGF)"/>
            <person name="Walter F."/>
            <person name="Albersmeier A."/>
            <person name="Kalinowski J."/>
            <person name="Ruckert C."/>
        </authorList>
    </citation>
    <scope>NUCLEOTIDE SEQUENCE [LARGE SCALE GENOMIC DNA]</scope>
    <source>
        <strain evidence="12 13">KCTC 23968</strain>
    </source>
</reference>
<sequence>MPSILSELDGVARAAFEALGYPAEIAAVRESDRGDAPYQCNGAMAAAGIAKKRGEKVNPRDIAAQAVAKMEASPAIGQLEIAGPGFINITPASALLTARANELLSDPAAGLATETPQTIVIDYGGANVAKPMHVGHLRSAVLGEAIKRILRAQGHKVIGDVHMGDWGLQMGHLISELAEEQPTLPYFDDDYQGAYPSESPVTMEDLARLYPAASNKAKSDADRMELSRVATAQLQSGRRGYRALLDHFIDVSVAALKVGYGNLGVEFDLWKGEACVDPLIPDMIEELKAAGIAEVDDGALIIRVNEGEKDKTPPVMLLARTGAVLYHTTDLATLVDRKTEINPDKIVYVVDQRQALHFEQVFRGAVKAGWYDRDQLFHAGFGTMNGKDGKPFKTRAGGVLRLEDLMDIMNDAARERLEASGIGAEFDAEERAEIARKVGLAALKFADLQNQRMTNYIFDPERFTAFEGKTGPYLLYAVVRIKSILRKAASMGVEAGVIDIQADTEKQLVLSLDAYGRAIELAADKYVPHVLCEHIYRVAQSFSRFYADCPILADDVAPEVQASRLALAKATLSQLEHGLNLLGIEAPDRM</sequence>
<evidence type="ECO:0000256" key="4">
    <source>
        <dbReference type="ARBA" id="ARBA00022840"/>
    </source>
</evidence>
<dbReference type="InterPro" id="IPR001278">
    <property type="entry name" value="Arg-tRNA-ligase"/>
</dbReference>
<comment type="caution">
    <text evidence="12">The sequence shown here is derived from an EMBL/GenBank/DDBJ whole genome shotgun (WGS) entry which is preliminary data.</text>
</comment>
<dbReference type="HAMAP" id="MF_00123">
    <property type="entry name" value="Arg_tRNA_synth"/>
    <property type="match status" value="1"/>
</dbReference>
<dbReference type="InterPro" id="IPR036695">
    <property type="entry name" value="Arg-tRNA-synth_N_sf"/>
</dbReference>
<dbReference type="GO" id="GO:0006420">
    <property type="term" value="P:arginyl-tRNA aminoacylation"/>
    <property type="evidence" value="ECO:0007669"/>
    <property type="project" value="UniProtKB-UniRule"/>
</dbReference>
<evidence type="ECO:0000313" key="13">
    <source>
        <dbReference type="Proteomes" id="UP000600865"/>
    </source>
</evidence>
<gene>
    <name evidence="8 12" type="primary">argS</name>
    <name evidence="12" type="ORF">GCM10011309_13260</name>
</gene>
<keyword evidence="4 8" id="KW-0067">ATP-binding</keyword>
<keyword evidence="6 8" id="KW-0030">Aminoacyl-tRNA synthetase</keyword>
<dbReference type="SUPFAM" id="SSF52374">
    <property type="entry name" value="Nucleotidylyl transferase"/>
    <property type="match status" value="1"/>
</dbReference>
<protein>
    <recommendedName>
        <fullName evidence="8">Arginine--tRNA ligase</fullName>
        <ecNumber evidence="8">6.1.1.19</ecNumber>
    </recommendedName>
    <alternativeName>
        <fullName evidence="8">Arginyl-tRNA synthetase</fullName>
        <shortName evidence="8">ArgRS</shortName>
    </alternativeName>
</protein>
<dbReference type="SUPFAM" id="SSF55190">
    <property type="entry name" value="Arginyl-tRNA synthetase (ArgRS), N-terminal 'additional' domain"/>
    <property type="match status" value="1"/>
</dbReference>
<dbReference type="Pfam" id="PF00750">
    <property type="entry name" value="tRNA-synt_1d"/>
    <property type="match status" value="1"/>
</dbReference>
<evidence type="ECO:0000259" key="10">
    <source>
        <dbReference type="SMART" id="SM00836"/>
    </source>
</evidence>